<dbReference type="OrthoDB" id="9440006at2759"/>
<dbReference type="PANTHER" id="PTHR10559">
    <property type="entry name" value="TRANSCOBALAMIN-1/GASTRIC INTRINSIC FACTOR"/>
    <property type="match status" value="1"/>
</dbReference>
<comment type="similarity">
    <text evidence="2">Belongs to the eukaryotic cobalamin transport proteins family.</text>
</comment>
<feature type="binding site" evidence="7">
    <location>
        <position position="189"/>
    </location>
    <ligand>
        <name>cyanocob(III)alamin</name>
        <dbReference type="ChEBI" id="CHEBI:17439"/>
    </ligand>
</feature>
<evidence type="ECO:0000256" key="9">
    <source>
        <dbReference type="SAM" id="SignalP"/>
    </source>
</evidence>
<evidence type="ECO:0000313" key="12">
    <source>
        <dbReference type="Proteomes" id="UP000694546"/>
    </source>
</evidence>
<keyword evidence="8" id="KW-1015">Disulfide bond</keyword>
<evidence type="ECO:0000256" key="6">
    <source>
        <dbReference type="ARBA" id="ARBA00023285"/>
    </source>
</evidence>
<accession>A0A8C4ZEC9</accession>
<feature type="binding site" evidence="7">
    <location>
        <begin position="392"/>
        <end position="394"/>
    </location>
    <ligand>
        <name>cyanocob(III)alamin</name>
        <dbReference type="ChEBI" id="CHEBI:17439"/>
    </ligand>
</feature>
<dbReference type="Gene3D" id="2.170.130.30">
    <property type="match status" value="1"/>
</dbReference>
<feature type="binding site" evidence="7">
    <location>
        <position position="401"/>
    </location>
    <ligand>
        <name>cyanocob(III)alamin</name>
        <dbReference type="ChEBI" id="CHEBI:17439"/>
    </ligand>
</feature>
<feature type="binding site" evidence="7">
    <location>
        <position position="236"/>
    </location>
    <ligand>
        <name>cyanocob(III)alamin</name>
        <dbReference type="ChEBI" id="CHEBI:17439"/>
    </ligand>
</feature>
<evidence type="ECO:0000259" key="10">
    <source>
        <dbReference type="Pfam" id="PF14478"/>
    </source>
</evidence>
<name>A0A8C4ZEC9_GADMO</name>
<dbReference type="Gene3D" id="1.50.10.20">
    <property type="match status" value="1"/>
</dbReference>
<dbReference type="GO" id="GO:0006824">
    <property type="term" value="P:cobalt ion transport"/>
    <property type="evidence" value="ECO:0007669"/>
    <property type="project" value="UniProtKB-KW"/>
</dbReference>
<dbReference type="Ensembl" id="ENSGMOT00000013445.2">
    <property type="protein sequence ID" value="ENSGMOP00000013096.2"/>
    <property type="gene ID" value="ENSGMOG00000012233.2"/>
</dbReference>
<organism evidence="11 12">
    <name type="scientific">Gadus morhua</name>
    <name type="common">Atlantic cod</name>
    <dbReference type="NCBI Taxonomy" id="8049"/>
    <lineage>
        <taxon>Eukaryota</taxon>
        <taxon>Metazoa</taxon>
        <taxon>Chordata</taxon>
        <taxon>Craniata</taxon>
        <taxon>Vertebrata</taxon>
        <taxon>Euteleostomi</taxon>
        <taxon>Actinopterygii</taxon>
        <taxon>Neopterygii</taxon>
        <taxon>Teleostei</taxon>
        <taxon>Neoteleostei</taxon>
        <taxon>Acanthomorphata</taxon>
        <taxon>Zeiogadaria</taxon>
        <taxon>Gadariae</taxon>
        <taxon>Gadiformes</taxon>
        <taxon>Gadoidei</taxon>
        <taxon>Gadidae</taxon>
        <taxon>Gadus</taxon>
    </lineage>
</organism>
<dbReference type="InterPro" id="IPR051588">
    <property type="entry name" value="Cobalamin_Transport"/>
</dbReference>
<gene>
    <name evidence="11" type="primary">tcn2</name>
</gene>
<dbReference type="GeneTree" id="ENSGT00530000063370"/>
<reference evidence="11" key="2">
    <citation type="submission" date="2025-09" db="UniProtKB">
        <authorList>
            <consortium name="Ensembl"/>
        </authorList>
    </citation>
    <scope>IDENTIFICATION</scope>
</reference>
<protein>
    <recommendedName>
        <fullName evidence="10">Transcobalamin-like C-terminal domain-containing protein</fullName>
    </recommendedName>
</protein>
<feature type="disulfide bond" evidence="8">
    <location>
        <begin position="156"/>
        <end position="200"/>
    </location>
</feature>
<dbReference type="Pfam" id="PF01122">
    <property type="entry name" value="Cobalamin_bind"/>
    <property type="match status" value="1"/>
</dbReference>
<dbReference type="GO" id="GO:0005615">
    <property type="term" value="C:extracellular space"/>
    <property type="evidence" value="ECO:0007669"/>
    <property type="project" value="TreeGrafter"/>
</dbReference>
<dbReference type="PANTHER" id="PTHR10559:SF18">
    <property type="entry name" value="TRANSCOBALAMIN II"/>
    <property type="match status" value="1"/>
</dbReference>
<dbReference type="InterPro" id="IPR002157">
    <property type="entry name" value="Cbl-bd_prot"/>
</dbReference>
<dbReference type="Proteomes" id="UP000694546">
    <property type="component" value="Chromosome 6"/>
</dbReference>
<keyword evidence="3" id="KW-0813">Transport</keyword>
<dbReference type="GO" id="GO:0015889">
    <property type="term" value="P:cobalamin transport"/>
    <property type="evidence" value="ECO:0007669"/>
    <property type="project" value="InterPro"/>
</dbReference>
<keyword evidence="3" id="KW-0406">Ion transport</keyword>
<keyword evidence="12" id="KW-1185">Reference proteome</keyword>
<feature type="signal peptide" evidence="9">
    <location>
        <begin position="1"/>
        <end position="21"/>
    </location>
</feature>
<evidence type="ECO:0000256" key="3">
    <source>
        <dbReference type="ARBA" id="ARBA00022426"/>
    </source>
</evidence>
<dbReference type="OMA" id="QCVKDSG"/>
<dbReference type="AlphaFoldDB" id="A0A8C4ZEC9"/>
<evidence type="ECO:0000256" key="5">
    <source>
        <dbReference type="ARBA" id="ARBA00022729"/>
    </source>
</evidence>
<feature type="chain" id="PRO_5045781960" description="Transcobalamin-like C-terminal domain-containing protein" evidence="9">
    <location>
        <begin position="22"/>
        <end position="423"/>
    </location>
</feature>
<dbReference type="GO" id="GO:0031419">
    <property type="term" value="F:cobalamin binding"/>
    <property type="evidence" value="ECO:0007669"/>
    <property type="project" value="InterPro"/>
</dbReference>
<evidence type="ECO:0000313" key="11">
    <source>
        <dbReference type="Ensembl" id="ENSGMOP00000013096.2"/>
    </source>
</evidence>
<dbReference type="Pfam" id="PF14478">
    <property type="entry name" value="DUF4430"/>
    <property type="match status" value="1"/>
</dbReference>
<evidence type="ECO:0000256" key="4">
    <source>
        <dbReference type="ARBA" id="ARBA00022525"/>
    </source>
</evidence>
<reference evidence="11" key="1">
    <citation type="submission" date="2025-08" db="UniProtKB">
        <authorList>
            <consortium name="Ensembl"/>
        </authorList>
    </citation>
    <scope>IDENTIFICATION</scope>
</reference>
<proteinExistence type="inferred from homology"/>
<keyword evidence="5 9" id="KW-0732">Signal</keyword>
<evidence type="ECO:0000256" key="7">
    <source>
        <dbReference type="PIRSR" id="PIRSR602157-1"/>
    </source>
</evidence>
<keyword evidence="3" id="KW-0171">Cobalt transport</keyword>
<dbReference type="InterPro" id="IPR027954">
    <property type="entry name" value="Transcobalamin-like_C"/>
</dbReference>
<comment type="subcellular location">
    <subcellularLocation>
        <location evidence="1">Secreted</location>
    </subcellularLocation>
</comment>
<evidence type="ECO:0000256" key="2">
    <source>
        <dbReference type="ARBA" id="ARBA00006449"/>
    </source>
</evidence>
<evidence type="ECO:0000256" key="1">
    <source>
        <dbReference type="ARBA" id="ARBA00004613"/>
    </source>
</evidence>
<evidence type="ECO:0000256" key="8">
    <source>
        <dbReference type="PIRSR" id="PIRSR602157-2"/>
    </source>
</evidence>
<keyword evidence="4" id="KW-0964">Secreted</keyword>
<sequence>MQGLVVLTGILAFVSFKTCGSDLVTESLNKQLLRSAQTAQGLPIPTIFLALRLSSDHNHAIETNYLNRITTDLHNDIQRSLSQRKPVVGLLSQYTMCLLASCTDANSVTFTVNDQSSSSLITHLKRQMHKEKESIEHSAKPLSNYFDFSGGILALCLAGVRVNGHLTSHLVAAVQRGSLSDAGVECSTDTLAMAGMALSCEKNAGFYPHHAAALGRAISKIKARLETTRPDFHIGNQYSTPIAVMALVAMGSQKDLSSTLLRLSADAQRGTYQNPRALASALIGLQTKSYLDLKNINCQNEKNNLVLEPAVELDLVPLPTQKAEVFVEVVKSDQQIQTYTVHVPMGASLLYALELLQAENTAFTFKVQPTQWGPFLSNVNGEHARQSDRRAWLLLSDGVPLSEGINDFKIQRPHVIIIRNNEY</sequence>
<keyword evidence="6 7" id="KW-0170">Cobalt</keyword>
<feature type="domain" description="Transcobalamin-like C-terminal" evidence="10">
    <location>
        <begin position="346"/>
        <end position="420"/>
    </location>
</feature>